<accession>A0A225E0W6</accession>
<dbReference type="EMBL" id="NIDE01000005">
    <property type="protein sequence ID" value="OWK42007.1"/>
    <property type="molecule type" value="Genomic_DNA"/>
</dbReference>
<organism evidence="1 2">
    <name type="scientific">Fimbriiglobus ruber</name>
    <dbReference type="NCBI Taxonomy" id="1908690"/>
    <lineage>
        <taxon>Bacteria</taxon>
        <taxon>Pseudomonadati</taxon>
        <taxon>Planctomycetota</taxon>
        <taxon>Planctomycetia</taxon>
        <taxon>Gemmatales</taxon>
        <taxon>Gemmataceae</taxon>
        <taxon>Fimbriiglobus</taxon>
    </lineage>
</organism>
<evidence type="ECO:0000313" key="1">
    <source>
        <dbReference type="EMBL" id="OWK42007.1"/>
    </source>
</evidence>
<proteinExistence type="predicted"/>
<reference evidence="2" key="1">
    <citation type="submission" date="2017-06" db="EMBL/GenBank/DDBJ databases">
        <title>Genome analysis of Fimbriiglobus ruber SP5, the first member of the order Planctomycetales with confirmed chitinolytic capability.</title>
        <authorList>
            <person name="Ravin N.V."/>
            <person name="Rakitin A.L."/>
            <person name="Ivanova A.A."/>
            <person name="Beletsky A.V."/>
            <person name="Kulichevskaya I.S."/>
            <person name="Mardanov A.V."/>
            <person name="Dedysh S.N."/>
        </authorList>
    </citation>
    <scope>NUCLEOTIDE SEQUENCE [LARGE SCALE GENOMIC DNA]</scope>
    <source>
        <strain evidence="2">SP5</strain>
    </source>
</reference>
<comment type="caution">
    <text evidence="1">The sequence shown here is derived from an EMBL/GenBank/DDBJ whole genome shotgun (WGS) entry which is preliminary data.</text>
</comment>
<name>A0A225E0W6_9BACT</name>
<protein>
    <submittedName>
        <fullName evidence="1">Uncharacterized protein</fullName>
    </submittedName>
</protein>
<evidence type="ECO:0000313" key="2">
    <source>
        <dbReference type="Proteomes" id="UP000214646"/>
    </source>
</evidence>
<dbReference type="Proteomes" id="UP000214646">
    <property type="component" value="Unassembled WGS sequence"/>
</dbReference>
<gene>
    <name evidence="1" type="ORF">FRUB_04085</name>
</gene>
<keyword evidence="2" id="KW-1185">Reference proteome</keyword>
<sequence length="114" mass="13074">MWTGETPVIWLKEAEDIVRQHDTELCRYGWNPERADMPVYDKNGIRCVALSQACEPVELTEAERREAVEAMTARIIKEAFALEGIPIKAIFAENLLGQAALSALLERYELRRRK</sequence>
<dbReference type="AlphaFoldDB" id="A0A225E0W6"/>